<reference evidence="2" key="2">
    <citation type="submission" date="2019-02" db="EMBL/GenBank/DDBJ databases">
        <title>Opniocepnalus argus Var Kimnra genome.</title>
        <authorList>
            <person name="Zhou C."/>
            <person name="Xiao S."/>
        </authorList>
    </citation>
    <scope>NUCLEOTIDE SEQUENCE [LARGE SCALE GENOMIC DNA]</scope>
</reference>
<name>A0A6G1QD80_CHAAH</name>
<sequence length="59" mass="6622">MLCSAKVQLLTCTVHYLMHKVHLMSVEKKLCKCLIMAGVRGPSAGPLTYYSFNDTEGRF</sequence>
<accession>A0A6G1QD80</accession>
<dbReference type="EMBL" id="CM015726">
    <property type="protein sequence ID" value="KAF3700384.1"/>
    <property type="molecule type" value="Genomic_DNA"/>
</dbReference>
<evidence type="ECO:0000313" key="1">
    <source>
        <dbReference type="EMBL" id="KAF3700384.1"/>
    </source>
</evidence>
<gene>
    <name evidence="1" type="ORF">EXN66_Car016071</name>
</gene>
<evidence type="ECO:0000313" key="2">
    <source>
        <dbReference type="Proteomes" id="UP000503349"/>
    </source>
</evidence>
<keyword evidence="2" id="KW-1185">Reference proteome</keyword>
<proteinExistence type="predicted"/>
<organism evidence="1 2">
    <name type="scientific">Channa argus</name>
    <name type="common">Northern snakehead</name>
    <name type="synonym">Ophicephalus argus</name>
    <dbReference type="NCBI Taxonomy" id="215402"/>
    <lineage>
        <taxon>Eukaryota</taxon>
        <taxon>Metazoa</taxon>
        <taxon>Chordata</taxon>
        <taxon>Craniata</taxon>
        <taxon>Vertebrata</taxon>
        <taxon>Euteleostomi</taxon>
        <taxon>Actinopterygii</taxon>
        <taxon>Neopterygii</taxon>
        <taxon>Teleostei</taxon>
        <taxon>Neoteleostei</taxon>
        <taxon>Acanthomorphata</taxon>
        <taxon>Anabantaria</taxon>
        <taxon>Anabantiformes</taxon>
        <taxon>Channoidei</taxon>
        <taxon>Channidae</taxon>
        <taxon>Channa</taxon>
    </lineage>
</organism>
<dbReference type="Proteomes" id="UP000503349">
    <property type="component" value="Chromosome 15"/>
</dbReference>
<dbReference type="AlphaFoldDB" id="A0A6G1QD80"/>
<reference evidence="1 2" key="1">
    <citation type="submission" date="2019-02" db="EMBL/GenBank/DDBJ databases">
        <title>Opniocepnalus argus genome.</title>
        <authorList>
            <person name="Zhou C."/>
            <person name="Xiao S."/>
        </authorList>
    </citation>
    <scope>NUCLEOTIDE SEQUENCE [LARGE SCALE GENOMIC DNA]</scope>
    <source>
        <strain evidence="1">OARG1902GOOAL</strain>
        <tissue evidence="1">Muscle</tissue>
    </source>
</reference>
<protein>
    <submittedName>
        <fullName evidence="1">Uncharacterized protein</fullName>
    </submittedName>
</protein>